<dbReference type="PANTHER" id="PTHR43969">
    <property type="entry name" value="GLUTATHIONE S TRANSFERASE D10, ISOFORM A-RELATED"/>
    <property type="match status" value="1"/>
</dbReference>
<reference evidence="9 10" key="1">
    <citation type="submission" date="2015-04" db="EMBL/GenBank/DDBJ databases">
        <authorList>
            <person name="Syromyatnikov M.Y."/>
            <person name="Popov V.N."/>
        </authorList>
    </citation>
    <scope>NUCLEOTIDE SEQUENCE [LARGE SCALE GENOMIC DNA]</scope>
</reference>
<feature type="domain" description="GST C-terminal" evidence="8">
    <location>
        <begin position="86"/>
        <end position="217"/>
    </location>
</feature>
<dbReference type="InterPro" id="IPR010987">
    <property type="entry name" value="Glutathione-S-Trfase_C-like"/>
</dbReference>
<keyword evidence="4" id="KW-0808">Transferase</keyword>
<dbReference type="Gene3D" id="3.40.30.10">
    <property type="entry name" value="Glutaredoxin"/>
    <property type="match status" value="1"/>
</dbReference>
<dbReference type="InterPro" id="IPR004045">
    <property type="entry name" value="Glutathione_S-Trfase_N"/>
</dbReference>
<dbReference type="PROSITE" id="PS50404">
    <property type="entry name" value="GST_NTER"/>
    <property type="match status" value="1"/>
</dbReference>
<accession>A0A1J1IMU5</accession>
<dbReference type="Pfam" id="PF02798">
    <property type="entry name" value="GST_N"/>
    <property type="match status" value="1"/>
</dbReference>
<feature type="domain" description="GST N-terminal" evidence="7">
    <location>
        <begin position="1"/>
        <end position="82"/>
    </location>
</feature>
<evidence type="ECO:0000259" key="8">
    <source>
        <dbReference type="PROSITE" id="PS50405"/>
    </source>
</evidence>
<dbReference type="AlphaFoldDB" id="A0A1J1IMU5"/>
<dbReference type="CDD" id="cd03177">
    <property type="entry name" value="GST_C_Delta_Epsilon"/>
    <property type="match status" value="1"/>
</dbReference>
<proteinExistence type="inferred from homology"/>
<dbReference type="Gene3D" id="1.20.1050.10">
    <property type="match status" value="1"/>
</dbReference>
<gene>
    <name evidence="9" type="ORF">CLUMA_CG014300</name>
</gene>
<sequence>MPAVLYHNALSPPSRVALLTIRNLGLDVEIKHIDTYKGEQNTVEYLKINPLHQVPVYVDGDFILTESRAIACYLASSVKSNLYPSDLKKRSLVDSRLYFDATNSFPVLRDFARPVLRAGVKKISQDRREAVKVLLNSLESFLEKSEWFAGDELTIADLAILSSVASFKACGVSFVEFPKLFDWYNRCKAFPGFTENQEGAQILADKLSKLLEEPLWK</sequence>
<dbReference type="FunFam" id="1.20.1050.10:FF:000007">
    <property type="entry name" value="Glutathione S-transferase 1-1"/>
    <property type="match status" value="1"/>
</dbReference>
<evidence type="ECO:0000256" key="4">
    <source>
        <dbReference type="ARBA" id="ARBA00022679"/>
    </source>
</evidence>
<dbReference type="InterPro" id="IPR004046">
    <property type="entry name" value="GST_C"/>
</dbReference>
<dbReference type="STRING" id="568069.A0A1J1IMU5"/>
<dbReference type="Proteomes" id="UP000183832">
    <property type="component" value="Unassembled WGS sequence"/>
</dbReference>
<dbReference type="SUPFAM" id="SSF52833">
    <property type="entry name" value="Thioredoxin-like"/>
    <property type="match status" value="1"/>
</dbReference>
<evidence type="ECO:0000256" key="1">
    <source>
        <dbReference type="ARBA" id="ARBA00009899"/>
    </source>
</evidence>
<dbReference type="SFLD" id="SFLDS00019">
    <property type="entry name" value="Glutathione_Transferase_(cytos"/>
    <property type="match status" value="1"/>
</dbReference>
<dbReference type="SFLD" id="SFLDG01153">
    <property type="entry name" value="Main.4:_Theta-like"/>
    <property type="match status" value="1"/>
</dbReference>
<dbReference type="PROSITE" id="PS50405">
    <property type="entry name" value="GST_CTER"/>
    <property type="match status" value="1"/>
</dbReference>
<dbReference type="OrthoDB" id="2309723at2759"/>
<dbReference type="SFLD" id="SFLDG00358">
    <property type="entry name" value="Main_(cytGST)"/>
    <property type="match status" value="1"/>
</dbReference>
<evidence type="ECO:0000256" key="6">
    <source>
        <dbReference type="ARBA" id="ARBA00047960"/>
    </source>
</evidence>
<dbReference type="GO" id="GO:0004364">
    <property type="term" value="F:glutathione transferase activity"/>
    <property type="evidence" value="ECO:0007669"/>
    <property type="project" value="UniProtKB-EC"/>
</dbReference>
<comment type="catalytic activity">
    <reaction evidence="6">
        <text>RX + glutathione = an S-substituted glutathione + a halide anion + H(+)</text>
        <dbReference type="Rhea" id="RHEA:16437"/>
        <dbReference type="ChEBI" id="CHEBI:15378"/>
        <dbReference type="ChEBI" id="CHEBI:16042"/>
        <dbReference type="ChEBI" id="CHEBI:17792"/>
        <dbReference type="ChEBI" id="CHEBI:57925"/>
        <dbReference type="ChEBI" id="CHEBI:90779"/>
        <dbReference type="EC" id="2.5.1.18"/>
    </reaction>
</comment>
<evidence type="ECO:0000313" key="10">
    <source>
        <dbReference type="Proteomes" id="UP000183832"/>
    </source>
</evidence>
<dbReference type="InterPro" id="IPR040079">
    <property type="entry name" value="Glutathione_S-Trfase"/>
</dbReference>
<dbReference type="EC" id="2.5.1.18" evidence="3"/>
<dbReference type="EMBL" id="CVRI01000055">
    <property type="protein sequence ID" value="CRL01066.1"/>
    <property type="molecule type" value="Genomic_DNA"/>
</dbReference>
<dbReference type="Pfam" id="PF00043">
    <property type="entry name" value="GST_C"/>
    <property type="match status" value="1"/>
</dbReference>
<evidence type="ECO:0000259" key="7">
    <source>
        <dbReference type="PROSITE" id="PS50404"/>
    </source>
</evidence>
<evidence type="ECO:0000313" key="9">
    <source>
        <dbReference type="EMBL" id="CRL01066.1"/>
    </source>
</evidence>
<evidence type="ECO:0000256" key="2">
    <source>
        <dbReference type="ARBA" id="ARBA00011738"/>
    </source>
</evidence>
<comment type="similarity">
    <text evidence="1">Belongs to the GST superfamily. Theta family.</text>
</comment>
<dbReference type="InterPro" id="IPR036282">
    <property type="entry name" value="Glutathione-S-Trfase_C_sf"/>
</dbReference>
<dbReference type="SUPFAM" id="SSF47616">
    <property type="entry name" value="GST C-terminal domain-like"/>
    <property type="match status" value="1"/>
</dbReference>
<dbReference type="GO" id="GO:0006749">
    <property type="term" value="P:glutathione metabolic process"/>
    <property type="evidence" value="ECO:0007669"/>
    <property type="project" value="TreeGrafter"/>
</dbReference>
<evidence type="ECO:0000256" key="3">
    <source>
        <dbReference type="ARBA" id="ARBA00012452"/>
    </source>
</evidence>
<dbReference type="InterPro" id="IPR036249">
    <property type="entry name" value="Thioredoxin-like_sf"/>
</dbReference>
<protein>
    <recommendedName>
        <fullName evidence="3">glutathione transferase</fullName>
        <ecNumber evidence="3">2.5.1.18</ecNumber>
    </recommendedName>
    <alternativeName>
        <fullName evidence="5">GST class-theta</fullName>
    </alternativeName>
</protein>
<keyword evidence="10" id="KW-1185">Reference proteome</keyword>
<organism evidence="9 10">
    <name type="scientific">Clunio marinus</name>
    <dbReference type="NCBI Taxonomy" id="568069"/>
    <lineage>
        <taxon>Eukaryota</taxon>
        <taxon>Metazoa</taxon>
        <taxon>Ecdysozoa</taxon>
        <taxon>Arthropoda</taxon>
        <taxon>Hexapoda</taxon>
        <taxon>Insecta</taxon>
        <taxon>Pterygota</taxon>
        <taxon>Neoptera</taxon>
        <taxon>Endopterygota</taxon>
        <taxon>Diptera</taxon>
        <taxon>Nematocera</taxon>
        <taxon>Chironomoidea</taxon>
        <taxon>Chironomidae</taxon>
        <taxon>Clunio</taxon>
    </lineage>
</organism>
<evidence type="ECO:0000256" key="5">
    <source>
        <dbReference type="ARBA" id="ARBA00041523"/>
    </source>
</evidence>
<comment type="subunit">
    <text evidence="2">Homodimer.</text>
</comment>
<dbReference type="PANTHER" id="PTHR43969:SF9">
    <property type="entry name" value="GLUTATHIONE S TRANSFERASE D10, ISOFORM A-RELATED"/>
    <property type="match status" value="1"/>
</dbReference>
<name>A0A1J1IMU5_9DIPT</name>